<name>A0A232EEN8_9HYME</name>
<protein>
    <submittedName>
        <fullName evidence="1">Uncharacterized protein</fullName>
    </submittedName>
</protein>
<organism evidence="1 2">
    <name type="scientific">Trichomalopsis sarcophagae</name>
    <dbReference type="NCBI Taxonomy" id="543379"/>
    <lineage>
        <taxon>Eukaryota</taxon>
        <taxon>Metazoa</taxon>
        <taxon>Ecdysozoa</taxon>
        <taxon>Arthropoda</taxon>
        <taxon>Hexapoda</taxon>
        <taxon>Insecta</taxon>
        <taxon>Pterygota</taxon>
        <taxon>Neoptera</taxon>
        <taxon>Endopterygota</taxon>
        <taxon>Hymenoptera</taxon>
        <taxon>Apocrita</taxon>
        <taxon>Proctotrupomorpha</taxon>
        <taxon>Chalcidoidea</taxon>
        <taxon>Pteromalidae</taxon>
        <taxon>Pteromalinae</taxon>
        <taxon>Trichomalopsis</taxon>
    </lineage>
</organism>
<keyword evidence="2" id="KW-1185">Reference proteome</keyword>
<dbReference type="Proteomes" id="UP000215335">
    <property type="component" value="Unassembled WGS sequence"/>
</dbReference>
<comment type="caution">
    <text evidence="1">The sequence shown here is derived from an EMBL/GenBank/DDBJ whole genome shotgun (WGS) entry which is preliminary data.</text>
</comment>
<gene>
    <name evidence="1" type="ORF">TSAR_013580</name>
</gene>
<sequence>VIVLKLRNKDPLCLLVPPNIKVKLSFAKILLSCHRVSCIATKSNSRSAASFKISWYAPALYKLRHIPRSHL</sequence>
<feature type="non-terminal residue" evidence="1">
    <location>
        <position position="1"/>
    </location>
</feature>
<proteinExistence type="predicted"/>
<reference evidence="1 2" key="1">
    <citation type="journal article" date="2017" name="Curr. Biol.">
        <title>The Evolution of Venom by Co-option of Single-Copy Genes.</title>
        <authorList>
            <person name="Martinson E.O."/>
            <person name="Mrinalini"/>
            <person name="Kelkar Y.D."/>
            <person name="Chang C.H."/>
            <person name="Werren J.H."/>
        </authorList>
    </citation>
    <scope>NUCLEOTIDE SEQUENCE [LARGE SCALE GENOMIC DNA]</scope>
    <source>
        <strain evidence="1 2">Alberta</strain>
        <tissue evidence="1">Whole body</tissue>
    </source>
</reference>
<dbReference type="AlphaFoldDB" id="A0A232EEN8"/>
<evidence type="ECO:0000313" key="1">
    <source>
        <dbReference type="EMBL" id="OXU16815.1"/>
    </source>
</evidence>
<dbReference type="EMBL" id="NNAY01005256">
    <property type="protein sequence ID" value="OXU16815.1"/>
    <property type="molecule type" value="Genomic_DNA"/>
</dbReference>
<evidence type="ECO:0000313" key="2">
    <source>
        <dbReference type="Proteomes" id="UP000215335"/>
    </source>
</evidence>
<accession>A0A232EEN8</accession>